<name>A0A1E5T9V2_9FLAO</name>
<keyword evidence="1" id="KW-0175">Coiled coil</keyword>
<dbReference type="CDD" id="cd06154">
    <property type="entry name" value="YjgF_YER057c_UK114_like_6"/>
    <property type="match status" value="1"/>
</dbReference>
<organism evidence="2 3">
    <name type="scientific">Flavivirga aquatica</name>
    <dbReference type="NCBI Taxonomy" id="1849968"/>
    <lineage>
        <taxon>Bacteria</taxon>
        <taxon>Pseudomonadati</taxon>
        <taxon>Bacteroidota</taxon>
        <taxon>Flavobacteriia</taxon>
        <taxon>Flavobacteriales</taxon>
        <taxon>Flavobacteriaceae</taxon>
        <taxon>Flavivirga</taxon>
    </lineage>
</organism>
<evidence type="ECO:0000256" key="1">
    <source>
        <dbReference type="SAM" id="Coils"/>
    </source>
</evidence>
<accession>A0A1E5T9V2</accession>
<dbReference type="Pfam" id="PF01042">
    <property type="entry name" value="Ribonuc_L-PSP"/>
    <property type="match status" value="1"/>
</dbReference>
<dbReference type="STRING" id="1849968.A8C32_01380"/>
<dbReference type="PANTHER" id="PTHR43857:SF1">
    <property type="entry name" value="YJGH FAMILY PROTEIN"/>
    <property type="match status" value="1"/>
</dbReference>
<dbReference type="RefSeq" id="WP_069829652.1">
    <property type="nucleotide sequence ID" value="NZ_MDJD01000034.1"/>
</dbReference>
<evidence type="ECO:0008006" key="4">
    <source>
        <dbReference type="Google" id="ProtNLM"/>
    </source>
</evidence>
<keyword evidence="3" id="KW-1185">Reference proteome</keyword>
<dbReference type="PANTHER" id="PTHR43857">
    <property type="entry name" value="BLR7761 PROTEIN"/>
    <property type="match status" value="1"/>
</dbReference>
<dbReference type="Gene3D" id="3.30.1330.40">
    <property type="entry name" value="RutC-like"/>
    <property type="match status" value="1"/>
</dbReference>
<reference evidence="2 3" key="1">
    <citation type="submission" date="2016-05" db="EMBL/GenBank/DDBJ databases">
        <title>Draft Genome Sequence of Algibacter sp. Strain SK-16 Isolated from the Surface Water of Aburatsubo Inlet.</title>
        <authorList>
            <person name="Wong S.-K."/>
            <person name="Yoshizawa S."/>
            <person name="Nakajima Y."/>
            <person name="Ogura Y."/>
            <person name="Tetsuya H."/>
            <person name="Hamasaki K."/>
        </authorList>
    </citation>
    <scope>NUCLEOTIDE SEQUENCE [LARGE SCALE GENOMIC DNA]</scope>
    <source>
        <strain evidence="2 3">SK-16</strain>
    </source>
</reference>
<dbReference type="InterPro" id="IPR035959">
    <property type="entry name" value="RutC-like_sf"/>
</dbReference>
<comment type="caution">
    <text evidence="2">The sequence shown here is derived from an EMBL/GenBank/DDBJ whole genome shotgun (WGS) entry which is preliminary data.</text>
</comment>
<evidence type="ECO:0000313" key="3">
    <source>
        <dbReference type="Proteomes" id="UP000095713"/>
    </source>
</evidence>
<dbReference type="OrthoDB" id="9799840at2"/>
<dbReference type="AlphaFoldDB" id="A0A1E5T9V2"/>
<dbReference type="SUPFAM" id="SSF55298">
    <property type="entry name" value="YjgF-like"/>
    <property type="match status" value="1"/>
</dbReference>
<dbReference type="EMBL" id="MDJD01000034">
    <property type="protein sequence ID" value="OEK08141.1"/>
    <property type="molecule type" value="Genomic_DNA"/>
</dbReference>
<protein>
    <recommendedName>
        <fullName evidence="4">Acetyltransferase</fullName>
    </recommendedName>
</protein>
<evidence type="ECO:0000313" key="2">
    <source>
        <dbReference type="EMBL" id="OEK08141.1"/>
    </source>
</evidence>
<dbReference type="Proteomes" id="UP000095713">
    <property type="component" value="Unassembled WGS sequence"/>
</dbReference>
<proteinExistence type="predicted"/>
<feature type="coiled-coil region" evidence="1">
    <location>
        <begin position="48"/>
        <end position="75"/>
    </location>
</feature>
<gene>
    <name evidence="2" type="ORF">A8C32_01380</name>
</gene>
<dbReference type="InterPro" id="IPR006175">
    <property type="entry name" value="YjgF/YER057c/UK114"/>
</dbReference>
<sequence>MGKKLISTGSDFETKMAYSRAVVQDNWVFVSGTTGYNYDDMSISDDVVTQTEQCLINIKNTLERAEAELSDVVRVTYILPNGSDFEKCFPILRKYFGEAKPAATMIIAGLADEKMKIEIQVTALKSQNK</sequence>